<dbReference type="InterPro" id="IPR010965">
    <property type="entry name" value="HesB-rel_seleno"/>
</dbReference>
<dbReference type="KEGG" id="ctc:CTC_00831"/>
<dbReference type="Proteomes" id="UP000001412">
    <property type="component" value="Chromosome"/>
</dbReference>
<name>Q897B1_CLOTE</name>
<reference evidence="1 2" key="1">
    <citation type="journal article" date="2003" name="Proc. Natl. Acad. Sci. U.S.A.">
        <title>The genome sequence of Clostridium tetani, the causative agent of tetanus disease.</title>
        <authorList>
            <person name="Brueggemann H."/>
            <person name="Baumer S."/>
            <person name="Fricke W.F."/>
            <person name="Wiezer A."/>
            <person name="Liesegang H."/>
            <person name="Decker I."/>
            <person name="Herzberg C."/>
            <person name="Martinez-Arias R."/>
            <person name="Merkl R."/>
            <person name="Henne A."/>
            <person name="Gottschalk G."/>
        </authorList>
    </citation>
    <scope>NUCLEOTIDE SEQUENCE [LARGE SCALE GENOMIC DNA]</scope>
    <source>
        <strain evidence="2">Massachusetts / E88</strain>
    </source>
</reference>
<protein>
    <submittedName>
        <fullName evidence="1">Conserved protein</fullName>
    </submittedName>
</protein>
<accession>Q897B1</accession>
<dbReference type="InterPro" id="IPR035903">
    <property type="entry name" value="HesB-like_dom_sf"/>
</dbReference>
<dbReference type="SUPFAM" id="SSF89360">
    <property type="entry name" value="HesB-like domain"/>
    <property type="match status" value="1"/>
</dbReference>
<sequence>MWNIFCLSVTIININNLIKGGLLMNIVTMSDIAYEEFLDFLKENGVENNVLRIHLAGMGCSGPVFNLIIDEEKPNDEIVKIHDVTFLIDKNLISQFGGFVIECAEENGLAGFSLEPIVKPDTGGCSTCSGCH</sequence>
<evidence type="ECO:0000313" key="2">
    <source>
        <dbReference type="Proteomes" id="UP000001412"/>
    </source>
</evidence>
<dbReference type="HOGENOM" id="CLU_069054_6_1_9"/>
<dbReference type="AlphaFoldDB" id="Q897B1"/>
<evidence type="ECO:0000313" key="1">
    <source>
        <dbReference type="EMBL" id="AAO35429.1"/>
    </source>
</evidence>
<keyword evidence="2" id="KW-1185">Reference proteome</keyword>
<dbReference type="STRING" id="212717.CTC_00831"/>
<proteinExistence type="predicted"/>
<organism evidence="1 2">
    <name type="scientific">Clostridium tetani (strain Massachusetts / E88)</name>
    <dbReference type="NCBI Taxonomy" id="212717"/>
    <lineage>
        <taxon>Bacteria</taxon>
        <taxon>Bacillati</taxon>
        <taxon>Bacillota</taxon>
        <taxon>Clostridia</taxon>
        <taxon>Eubacteriales</taxon>
        <taxon>Clostridiaceae</taxon>
        <taxon>Clostridium</taxon>
    </lineage>
</organism>
<dbReference type="EMBL" id="AE015927">
    <property type="protein sequence ID" value="AAO35429.1"/>
    <property type="molecule type" value="Genomic_DNA"/>
</dbReference>
<dbReference type="Gene3D" id="2.60.300.12">
    <property type="entry name" value="HesB-like domain"/>
    <property type="match status" value="1"/>
</dbReference>
<gene>
    <name evidence="1" type="ordered locus">CTC_00831</name>
</gene>
<dbReference type="NCBIfam" id="TIGR01911">
    <property type="entry name" value="HesB_rel_seleno"/>
    <property type="match status" value="1"/>
</dbReference>